<dbReference type="SUPFAM" id="SSF54211">
    <property type="entry name" value="Ribosomal protein S5 domain 2-like"/>
    <property type="match status" value="1"/>
</dbReference>
<reference evidence="7 8" key="1">
    <citation type="submission" date="2019-08" db="EMBL/GenBank/DDBJ databases">
        <title>Highly reduced genomes of protist endosymbionts show evolutionary convergence.</title>
        <authorList>
            <person name="George E."/>
            <person name="Husnik F."/>
            <person name="Tashyreva D."/>
            <person name="Prokopchuk G."/>
            <person name="Horak A."/>
            <person name="Kwong W.K."/>
            <person name="Lukes J."/>
            <person name="Keeling P.J."/>
        </authorList>
    </citation>
    <scope>NUCLEOTIDE SEQUENCE [LARGE SCALE GENOMIC DNA]</scope>
    <source>
        <strain evidence="7">1604HC</strain>
    </source>
</reference>
<dbReference type="AlphaFoldDB" id="A0A5C0UG26"/>
<dbReference type="InterPro" id="IPR036890">
    <property type="entry name" value="HATPase_C_sf"/>
</dbReference>
<name>A0A5C0UG26_9PROT</name>
<dbReference type="PANTHER" id="PTHR10073:SF12">
    <property type="entry name" value="DNA MISMATCH REPAIR PROTEIN MLH1"/>
    <property type="match status" value="1"/>
</dbReference>
<evidence type="ECO:0000259" key="6">
    <source>
        <dbReference type="SMART" id="SM01340"/>
    </source>
</evidence>
<dbReference type="Proteomes" id="UP000324924">
    <property type="component" value="Chromosome"/>
</dbReference>
<accession>A0A5C0UG26</accession>
<dbReference type="SUPFAM" id="SSF118116">
    <property type="entry name" value="DNA mismatch repair protein MutL"/>
    <property type="match status" value="1"/>
</dbReference>
<dbReference type="InterPro" id="IPR020568">
    <property type="entry name" value="Ribosomal_Su5_D2-typ_SF"/>
</dbReference>
<dbReference type="PROSITE" id="PS00058">
    <property type="entry name" value="DNA_MISMATCH_REPAIR_1"/>
    <property type="match status" value="1"/>
</dbReference>
<dbReference type="FunFam" id="3.30.565.10:FF:000003">
    <property type="entry name" value="DNA mismatch repair endonuclease MutL"/>
    <property type="match status" value="1"/>
</dbReference>
<evidence type="ECO:0000256" key="1">
    <source>
        <dbReference type="ARBA" id="ARBA00006082"/>
    </source>
</evidence>
<proteinExistence type="inferred from homology"/>
<dbReference type="GO" id="GO:0016887">
    <property type="term" value="F:ATP hydrolysis activity"/>
    <property type="evidence" value="ECO:0007669"/>
    <property type="project" value="InterPro"/>
</dbReference>
<keyword evidence="3" id="KW-0227">DNA damage</keyword>
<dbReference type="InterPro" id="IPR038973">
    <property type="entry name" value="MutL/Mlh/Pms-like"/>
</dbReference>
<dbReference type="InterPro" id="IPR042121">
    <property type="entry name" value="MutL_C_regsub"/>
</dbReference>
<dbReference type="SUPFAM" id="SSF55874">
    <property type="entry name" value="ATPase domain of HSP90 chaperone/DNA topoisomerase II/histidine kinase"/>
    <property type="match status" value="1"/>
</dbReference>
<dbReference type="NCBIfam" id="TIGR00585">
    <property type="entry name" value="mutl"/>
    <property type="match status" value="1"/>
</dbReference>
<dbReference type="Pfam" id="PF08676">
    <property type="entry name" value="MutL_C"/>
    <property type="match status" value="1"/>
</dbReference>
<evidence type="ECO:0000256" key="4">
    <source>
        <dbReference type="ARBA" id="ARBA00023204"/>
    </source>
</evidence>
<evidence type="ECO:0000256" key="3">
    <source>
        <dbReference type="ARBA" id="ARBA00022763"/>
    </source>
</evidence>
<dbReference type="InterPro" id="IPR014762">
    <property type="entry name" value="DNA_mismatch_repair_CS"/>
</dbReference>
<gene>
    <name evidence="7" type="primary">mutL</name>
    <name evidence="7" type="ORF">FZC36_00975</name>
</gene>
<dbReference type="OrthoDB" id="9763467at2"/>
<organism evidence="7 8">
    <name type="scientific">Candidatus Nesciobacter abundans</name>
    <dbReference type="NCBI Taxonomy" id="2601668"/>
    <lineage>
        <taxon>Bacteria</taxon>
        <taxon>Pseudomonadati</taxon>
        <taxon>Pseudomonadota</taxon>
        <taxon>Alphaproteobacteria</taxon>
        <taxon>Holosporales</taxon>
        <taxon>Holosporaceae</taxon>
        <taxon>Candidatus Nesciobacter</taxon>
    </lineage>
</organism>
<dbReference type="GO" id="GO:0004519">
    <property type="term" value="F:endonuclease activity"/>
    <property type="evidence" value="ECO:0007669"/>
    <property type="project" value="UniProtKB-KW"/>
</dbReference>
<dbReference type="KEGG" id="nabu:FZC36_00975"/>
<evidence type="ECO:0000256" key="5">
    <source>
        <dbReference type="SAM" id="MobiDB-lite"/>
    </source>
</evidence>
<dbReference type="GO" id="GO:0005524">
    <property type="term" value="F:ATP binding"/>
    <property type="evidence" value="ECO:0007669"/>
    <property type="project" value="InterPro"/>
</dbReference>
<evidence type="ECO:0000256" key="2">
    <source>
        <dbReference type="ARBA" id="ARBA00021975"/>
    </source>
</evidence>
<dbReference type="InterPro" id="IPR037198">
    <property type="entry name" value="MutL_C_sf"/>
</dbReference>
<dbReference type="Gene3D" id="3.30.1540.20">
    <property type="entry name" value="MutL, C-terminal domain, dimerisation subdomain"/>
    <property type="match status" value="1"/>
</dbReference>
<dbReference type="EMBL" id="CP043314">
    <property type="protein sequence ID" value="QEK39008.1"/>
    <property type="molecule type" value="Genomic_DNA"/>
</dbReference>
<feature type="region of interest" description="Disordered" evidence="5">
    <location>
        <begin position="339"/>
        <end position="463"/>
    </location>
</feature>
<keyword evidence="4" id="KW-0234">DNA repair</keyword>
<dbReference type="GO" id="GO:0030983">
    <property type="term" value="F:mismatched DNA binding"/>
    <property type="evidence" value="ECO:0007669"/>
    <property type="project" value="InterPro"/>
</dbReference>
<feature type="compositionally biased region" description="Polar residues" evidence="5">
    <location>
        <begin position="397"/>
        <end position="417"/>
    </location>
</feature>
<dbReference type="GO" id="GO:0032300">
    <property type="term" value="C:mismatch repair complex"/>
    <property type="evidence" value="ECO:0007669"/>
    <property type="project" value="InterPro"/>
</dbReference>
<dbReference type="RefSeq" id="WP_148972131.1">
    <property type="nucleotide sequence ID" value="NZ_CP043314.1"/>
</dbReference>
<comment type="similarity">
    <text evidence="1">Belongs to the DNA mismatch repair MutL/HexB family.</text>
</comment>
<evidence type="ECO:0000313" key="7">
    <source>
        <dbReference type="EMBL" id="QEK39008.1"/>
    </source>
</evidence>
<feature type="compositionally biased region" description="Basic and acidic residues" evidence="5">
    <location>
        <begin position="385"/>
        <end position="395"/>
    </location>
</feature>
<keyword evidence="8" id="KW-1185">Reference proteome</keyword>
<dbReference type="Pfam" id="PF01119">
    <property type="entry name" value="DNA_mis_repair"/>
    <property type="match status" value="1"/>
</dbReference>
<keyword evidence="7" id="KW-0378">Hydrolase</keyword>
<dbReference type="SMART" id="SM01340">
    <property type="entry name" value="DNA_mis_repair"/>
    <property type="match status" value="1"/>
</dbReference>
<dbReference type="CDD" id="cd00782">
    <property type="entry name" value="MutL_Trans"/>
    <property type="match status" value="1"/>
</dbReference>
<feature type="domain" description="DNA mismatch repair protein S5" evidence="6">
    <location>
        <begin position="202"/>
        <end position="314"/>
    </location>
</feature>
<dbReference type="InterPro" id="IPR013507">
    <property type="entry name" value="DNA_mismatch_S5_2-like"/>
</dbReference>
<evidence type="ECO:0000313" key="8">
    <source>
        <dbReference type="Proteomes" id="UP000324924"/>
    </source>
</evidence>
<keyword evidence="7" id="KW-0255">Endonuclease</keyword>
<feature type="compositionally biased region" description="Polar residues" evidence="5">
    <location>
        <begin position="438"/>
        <end position="450"/>
    </location>
</feature>
<dbReference type="InterPro" id="IPR042120">
    <property type="entry name" value="MutL_C_dimsub"/>
</dbReference>
<dbReference type="PANTHER" id="PTHR10073">
    <property type="entry name" value="DNA MISMATCH REPAIR PROTEIN MLH, PMS, MUTL"/>
    <property type="match status" value="1"/>
</dbReference>
<protein>
    <recommendedName>
        <fullName evidence="2">DNA mismatch repair protein MutL</fullName>
    </recommendedName>
</protein>
<sequence length="666" mass="76886">MNIKLLSDTIVRQIAAGEVVIRPISIVKELVENSIDSGASQISIFIEDGGKSSITVEDNGSGISKEDLLLCIQNHASSKTESLSQIKTLGFRGEALYSISSVTNFTIHSSKNSESHGLEVFNTVPTDPFPIKDRVGTKVTVKDIFFNFPARLKFLRSESREWSIILEYLQKMCIAYPDIDWIWSNGKSSKKNYKNVEYSERLTDVFGSNFTNSADLDYEQSNYKISGKIFFNKIQNSTNNLMIFVNGRGIRDRGLITCIRNSFENQFECKGYPSGFIRIALPFNEVDVNIHPSKEEVRFLRWNFLRNAIESTFYKSKYGFKSNNEQNNQDQYSYKDTSLDYKDESNNHNQFAKNKLSYEENSRESESKSYTDIRKNLNLGSNKNQSKEPLLDKEYNSALNLNEPESNTSLNEPTHSMYNKRHSEHGLNFSNKHKDTNNENLSRIHNQKPTTLEYKPQQTEEKKRNNISIVARLQSIDCTIVCKNASNEENSTSLFQKNEQKGKFFIINHKFYFGRFIYRKLNHILTLDKNSDINKKNTEISKNLLIPFRTDISDKSISNLNKLKETLENIGLQFENNILISVPIFLPIDYEKQIFIEFADSLENFNIESKNKEYWSNILADIASQKLLKNLEISEIENILSESDLLTSKEYCKELSKESVRIFFSR</sequence>
<dbReference type="InterPro" id="IPR014721">
    <property type="entry name" value="Ribsml_uS5_D2-typ_fold_subgr"/>
</dbReference>
<keyword evidence="7" id="KW-0540">Nuclease</keyword>
<dbReference type="GO" id="GO:0140664">
    <property type="term" value="F:ATP-dependent DNA damage sensor activity"/>
    <property type="evidence" value="ECO:0007669"/>
    <property type="project" value="InterPro"/>
</dbReference>
<dbReference type="GO" id="GO:0006298">
    <property type="term" value="P:mismatch repair"/>
    <property type="evidence" value="ECO:0007669"/>
    <property type="project" value="InterPro"/>
</dbReference>
<dbReference type="InterPro" id="IPR014790">
    <property type="entry name" value="MutL_C"/>
</dbReference>
<dbReference type="Gene3D" id="3.30.1370.100">
    <property type="entry name" value="MutL, C-terminal domain, regulatory subdomain"/>
    <property type="match status" value="1"/>
</dbReference>
<dbReference type="CDD" id="cd16926">
    <property type="entry name" value="HATPase_MutL-MLH-PMS-like"/>
    <property type="match status" value="1"/>
</dbReference>
<dbReference type="InterPro" id="IPR002099">
    <property type="entry name" value="MutL/Mlh/PMS"/>
</dbReference>
<dbReference type="Gene3D" id="3.30.230.10">
    <property type="match status" value="1"/>
</dbReference>
<dbReference type="Gene3D" id="3.30.565.10">
    <property type="entry name" value="Histidine kinase-like ATPase, C-terminal domain"/>
    <property type="match status" value="1"/>
</dbReference>
<dbReference type="Pfam" id="PF13589">
    <property type="entry name" value="HATPase_c_3"/>
    <property type="match status" value="1"/>
</dbReference>
<feature type="compositionally biased region" description="Basic and acidic residues" evidence="5">
    <location>
        <begin position="356"/>
        <end position="375"/>
    </location>
</feature>